<evidence type="ECO:0000256" key="5">
    <source>
        <dbReference type="ARBA" id="ARBA00022917"/>
    </source>
</evidence>
<feature type="binding site" evidence="8">
    <location>
        <begin position="135"/>
        <end position="138"/>
    </location>
    <ligand>
        <name>GTP</name>
        <dbReference type="ChEBI" id="CHEBI:37565"/>
    </ligand>
</feature>
<dbReference type="Pfam" id="PF03764">
    <property type="entry name" value="EFG_IV"/>
    <property type="match status" value="1"/>
</dbReference>
<dbReference type="Gene3D" id="3.40.50.300">
    <property type="entry name" value="P-loop containing nucleotide triphosphate hydrolases"/>
    <property type="match status" value="1"/>
</dbReference>
<dbReference type="InterPro" id="IPR009022">
    <property type="entry name" value="EFG_III"/>
</dbReference>
<keyword evidence="4 8" id="KW-0251">Elongation factor</keyword>
<comment type="subcellular location">
    <subcellularLocation>
        <location evidence="8">Cytoplasm</location>
    </subcellularLocation>
</comment>
<dbReference type="FunFam" id="3.30.230.10:FF:000003">
    <property type="entry name" value="Elongation factor G"/>
    <property type="match status" value="1"/>
</dbReference>
<dbReference type="Pfam" id="PF00009">
    <property type="entry name" value="GTP_EFTU"/>
    <property type="match status" value="1"/>
</dbReference>
<dbReference type="PRINTS" id="PR00315">
    <property type="entry name" value="ELONGATNFCT"/>
</dbReference>
<reference evidence="11" key="1">
    <citation type="journal article" date="2015" name="Genome Announc.">
        <title>High-Quality Draft Genome Sequence of Desulfovibrio carbinoliphilus FW-101-2B, an Organic Acid-Oxidizing Sulfate-Reducing Bacterium Isolated from Uranium(VI)-Contaminated Groundwater.</title>
        <authorList>
            <person name="Ramsay B.D."/>
            <person name="Hwang C."/>
            <person name="Woo H.L."/>
            <person name="Carroll S.L."/>
            <person name="Lucas S."/>
            <person name="Han J."/>
            <person name="Lapidus A.L."/>
            <person name="Cheng J.F."/>
            <person name="Goodwin L.A."/>
            <person name="Pitluck S."/>
            <person name="Peters L."/>
            <person name="Chertkov O."/>
            <person name="Held B."/>
            <person name="Detter J.C."/>
            <person name="Han C.S."/>
            <person name="Tapia R."/>
            <person name="Land M.L."/>
            <person name="Hauser L.J."/>
            <person name="Kyrpides N.C."/>
            <person name="Ivanova N.N."/>
            <person name="Mikhailova N."/>
            <person name="Pagani I."/>
            <person name="Woyke T."/>
            <person name="Arkin A.P."/>
            <person name="Dehal P."/>
            <person name="Chivian D."/>
            <person name="Criddle C.S."/>
            <person name="Wu W."/>
            <person name="Chakraborty R."/>
            <person name="Hazen T.C."/>
            <person name="Fields M.W."/>
        </authorList>
    </citation>
    <scope>NUCLEOTIDE SEQUENCE [LARGE SCALE GENOMIC DNA]</scope>
    <source>
        <strain evidence="11">FW-101-2B</strain>
    </source>
</reference>
<dbReference type="SMART" id="SM00889">
    <property type="entry name" value="EFG_IV"/>
    <property type="match status" value="1"/>
</dbReference>
<dbReference type="InterPro" id="IPR041095">
    <property type="entry name" value="EFG_II"/>
</dbReference>
<evidence type="ECO:0000313" key="11">
    <source>
        <dbReference type="Proteomes" id="UP000004662"/>
    </source>
</evidence>
<dbReference type="InterPro" id="IPR000795">
    <property type="entry name" value="T_Tr_GTP-bd_dom"/>
</dbReference>
<dbReference type="FunFam" id="3.40.50.300:FF:000029">
    <property type="entry name" value="Elongation factor G"/>
    <property type="match status" value="1"/>
</dbReference>
<evidence type="ECO:0000256" key="1">
    <source>
        <dbReference type="ARBA" id="ARBA00005870"/>
    </source>
</evidence>
<dbReference type="Gene3D" id="3.30.230.10">
    <property type="match status" value="1"/>
</dbReference>
<sequence length="690" mass="76432">MSKTVPIERQRNIGIMAHIDAGKTTTTERILFYTGVSHKIGEVHDGQATMDWMVQEQERGITITSAATTCYWRDHRINIIDTPGHVDFTIEVERSLRVLDGAVAVFDAVSGVEPQSETVWRQAERYRVPRMSFVNKMDRTGADFFRCVDMIRDRLGAKPVPLQIPIGNEENFQGIVDMIQGKAVYFDTESQGRDYVYKDIPEDLLDVYEDLRHQMLEAIAEEDEALMEKYLGGEELTPDELIAGIRKATISLAICPVLCGSAFKNKGVQPLLDAVVDFLPSPVDIPAMVGRDPDNKEREIVCDCDPKQPLAALAFKLMSDPFIGHLTFLRLYSGRIESGMTVLNSNTGKKERVGRLLKMHANKREEIKEAEAGDIVAAVGMKITSTGDTLCAENRPVALESLDIPEPVIEVAIEPKTKADRDQLSQALGKLTKEDPSFRVKTDEDSGQTLIAGMGELHLEIIVDRLMREFGVNANVGAPQVAYRETITKPLKNDLRYVKQTGGRGQYGHVVLEIEPKEDGGYEFVNDIVGGVIPKEYIPAVDKGIQNAMKGGVIAGFPLVDIRAKLVFGSFHEVDSSEQAFFICASQCFKEAVQKAGPVLLEPIMAVEVVTPEEYMGDVMGDLNGRRGRIAKMDSRAGAQIITAHVPLSAMFGYATDLRSKSQGRATFTMQFDHYEKVPASLAEEIMKKK</sequence>
<evidence type="ECO:0000259" key="9">
    <source>
        <dbReference type="PROSITE" id="PS51722"/>
    </source>
</evidence>
<keyword evidence="8" id="KW-0963">Cytoplasm</keyword>
<dbReference type="InterPro" id="IPR009000">
    <property type="entry name" value="Transl_B-barrel_sf"/>
</dbReference>
<dbReference type="InterPro" id="IPR035647">
    <property type="entry name" value="EFG_III/V"/>
</dbReference>
<dbReference type="CDD" id="cd03713">
    <property type="entry name" value="EFG_mtEFG_C"/>
    <property type="match status" value="1"/>
</dbReference>
<dbReference type="NCBIfam" id="TIGR00231">
    <property type="entry name" value="small_GTP"/>
    <property type="match status" value="1"/>
</dbReference>
<dbReference type="InterPro" id="IPR020568">
    <property type="entry name" value="Ribosomal_Su5_D2-typ_SF"/>
</dbReference>
<dbReference type="GO" id="GO:0005737">
    <property type="term" value="C:cytoplasm"/>
    <property type="evidence" value="ECO:0007669"/>
    <property type="project" value="UniProtKB-SubCell"/>
</dbReference>
<feature type="binding site" evidence="8">
    <location>
        <begin position="81"/>
        <end position="85"/>
    </location>
    <ligand>
        <name>GTP</name>
        <dbReference type="ChEBI" id="CHEBI:37565"/>
    </ligand>
</feature>
<feature type="domain" description="Tr-type G" evidence="9">
    <location>
        <begin position="8"/>
        <end position="283"/>
    </location>
</feature>
<comment type="function">
    <text evidence="7 8">Catalyzes the GTP-dependent ribosomal translocation step during translation elongation. During this step, the ribosome changes from the pre-translocational (PRE) to the post-translocational (POST) state as the newly formed A-site-bound peptidyl-tRNA and P-site-bound deacylated tRNA move to the P and E sites, respectively. Catalyzes the coordinated movement of the two tRNA molecules, the mRNA and conformational changes in the ribosome.</text>
</comment>
<evidence type="ECO:0000256" key="3">
    <source>
        <dbReference type="ARBA" id="ARBA00022741"/>
    </source>
</evidence>
<dbReference type="InterPro" id="IPR014721">
    <property type="entry name" value="Ribsml_uS5_D2-typ_fold_subgr"/>
</dbReference>
<dbReference type="Pfam" id="PF14492">
    <property type="entry name" value="EFG_III"/>
    <property type="match status" value="1"/>
</dbReference>
<gene>
    <name evidence="8" type="primary">fusA</name>
    <name evidence="10" type="ORF">DFW101_3201</name>
</gene>
<dbReference type="RefSeq" id="WP_009182548.1">
    <property type="nucleotide sequence ID" value="NZ_CM001368.1"/>
</dbReference>
<keyword evidence="6 8" id="KW-0342">GTP-binding</keyword>
<dbReference type="FunFam" id="2.40.30.10:FF:000006">
    <property type="entry name" value="Elongation factor G"/>
    <property type="match status" value="1"/>
</dbReference>
<dbReference type="InterPro" id="IPR005225">
    <property type="entry name" value="Small_GTP-bd"/>
</dbReference>
<dbReference type="Gene3D" id="2.40.30.10">
    <property type="entry name" value="Translation factors"/>
    <property type="match status" value="1"/>
</dbReference>
<evidence type="ECO:0000256" key="8">
    <source>
        <dbReference type="HAMAP-Rule" id="MF_00054"/>
    </source>
</evidence>
<dbReference type="EMBL" id="CM001368">
    <property type="protein sequence ID" value="EHJ49201.1"/>
    <property type="molecule type" value="Genomic_DNA"/>
</dbReference>
<dbReference type="CDD" id="cd01434">
    <property type="entry name" value="EFG_mtEFG1_IV"/>
    <property type="match status" value="1"/>
</dbReference>
<dbReference type="FunFam" id="3.30.70.870:FF:000001">
    <property type="entry name" value="Elongation factor G"/>
    <property type="match status" value="1"/>
</dbReference>
<dbReference type="eggNOG" id="COG0480">
    <property type="taxonomic scope" value="Bacteria"/>
</dbReference>
<dbReference type="SUPFAM" id="SSF52540">
    <property type="entry name" value="P-loop containing nucleoside triphosphate hydrolases"/>
    <property type="match status" value="1"/>
</dbReference>
<dbReference type="FunFam" id="3.30.70.240:FF:000001">
    <property type="entry name" value="Elongation factor G"/>
    <property type="match status" value="1"/>
</dbReference>
<dbReference type="InterPro" id="IPR004540">
    <property type="entry name" value="Transl_elong_EFG/EF2"/>
</dbReference>
<dbReference type="SUPFAM" id="SSF54980">
    <property type="entry name" value="EF-G C-terminal domain-like"/>
    <property type="match status" value="2"/>
</dbReference>
<feature type="binding site" evidence="8">
    <location>
        <begin position="17"/>
        <end position="24"/>
    </location>
    <ligand>
        <name>GTP</name>
        <dbReference type="ChEBI" id="CHEBI:37565"/>
    </ligand>
</feature>
<dbReference type="PROSITE" id="PS51722">
    <property type="entry name" value="G_TR_2"/>
    <property type="match status" value="1"/>
</dbReference>
<dbReference type="Gene3D" id="3.30.70.870">
    <property type="entry name" value="Elongation Factor G (Translational Gtpase), domain 3"/>
    <property type="match status" value="1"/>
</dbReference>
<keyword evidence="11" id="KW-1185">Reference proteome</keyword>
<comment type="similarity">
    <text evidence="1 8">Belongs to the TRAFAC class translation factor GTPase superfamily. Classic translation factor GTPase family. EF-G/EF-2 subfamily.</text>
</comment>
<dbReference type="Pfam" id="PF03144">
    <property type="entry name" value="GTP_EFTU_D2"/>
    <property type="match status" value="1"/>
</dbReference>
<dbReference type="Proteomes" id="UP000004662">
    <property type="component" value="Chromosome"/>
</dbReference>
<dbReference type="SMART" id="SM00838">
    <property type="entry name" value="EFG_C"/>
    <property type="match status" value="1"/>
</dbReference>
<accession>G7Q9T5</accession>
<dbReference type="HOGENOM" id="CLU_002794_4_1_7"/>
<dbReference type="AlphaFoldDB" id="G7Q9T5"/>
<dbReference type="GO" id="GO:0003746">
    <property type="term" value="F:translation elongation factor activity"/>
    <property type="evidence" value="ECO:0007669"/>
    <property type="project" value="UniProtKB-UniRule"/>
</dbReference>
<dbReference type="Pfam" id="PF00679">
    <property type="entry name" value="EFG_C"/>
    <property type="match status" value="1"/>
</dbReference>
<dbReference type="HAMAP" id="MF_00054_B">
    <property type="entry name" value="EF_G_EF_2_B"/>
    <property type="match status" value="1"/>
</dbReference>
<dbReference type="OrthoDB" id="9801472at2"/>
<dbReference type="InterPro" id="IPR047872">
    <property type="entry name" value="EFG_IV"/>
</dbReference>
<dbReference type="PANTHER" id="PTHR43261">
    <property type="entry name" value="TRANSLATION ELONGATION FACTOR G-RELATED"/>
    <property type="match status" value="1"/>
</dbReference>
<dbReference type="InterPro" id="IPR005517">
    <property type="entry name" value="Transl_elong_EFG/EF2_IV"/>
</dbReference>
<evidence type="ECO:0000256" key="4">
    <source>
        <dbReference type="ARBA" id="ARBA00022768"/>
    </source>
</evidence>
<dbReference type="NCBIfam" id="NF009381">
    <property type="entry name" value="PRK12740.1-5"/>
    <property type="match status" value="1"/>
</dbReference>
<dbReference type="GO" id="GO:0005525">
    <property type="term" value="F:GTP binding"/>
    <property type="evidence" value="ECO:0007669"/>
    <property type="project" value="UniProtKB-UniRule"/>
</dbReference>
<dbReference type="CDD" id="cd04088">
    <property type="entry name" value="EFG_mtEFG_II"/>
    <property type="match status" value="1"/>
</dbReference>
<dbReference type="PROSITE" id="PS00301">
    <property type="entry name" value="G_TR_1"/>
    <property type="match status" value="1"/>
</dbReference>
<keyword evidence="3 8" id="KW-0547">Nucleotide-binding</keyword>
<dbReference type="InterPro" id="IPR035649">
    <property type="entry name" value="EFG_V"/>
</dbReference>
<dbReference type="GO" id="GO:0003924">
    <property type="term" value="F:GTPase activity"/>
    <property type="evidence" value="ECO:0007669"/>
    <property type="project" value="InterPro"/>
</dbReference>
<dbReference type="PANTHER" id="PTHR43261:SF1">
    <property type="entry name" value="RIBOSOME-RELEASING FACTOR 2, MITOCHONDRIAL"/>
    <property type="match status" value="1"/>
</dbReference>
<name>G7Q9T5_9BACT</name>
<dbReference type="NCBIfam" id="TIGR00484">
    <property type="entry name" value="EF-G"/>
    <property type="match status" value="1"/>
</dbReference>
<dbReference type="SUPFAM" id="SSF50447">
    <property type="entry name" value="Translation proteins"/>
    <property type="match status" value="1"/>
</dbReference>
<dbReference type="STRING" id="694327.DFW101_3201"/>
<evidence type="ECO:0000256" key="7">
    <source>
        <dbReference type="ARBA" id="ARBA00024731"/>
    </source>
</evidence>
<organism evidence="10 11">
    <name type="scientific">Solidesulfovibrio carbinoliphilus subsp. oakridgensis</name>
    <dbReference type="NCBI Taxonomy" id="694327"/>
    <lineage>
        <taxon>Bacteria</taxon>
        <taxon>Pseudomonadati</taxon>
        <taxon>Thermodesulfobacteriota</taxon>
        <taxon>Desulfovibrionia</taxon>
        <taxon>Desulfovibrionales</taxon>
        <taxon>Desulfovibrionaceae</taxon>
        <taxon>Solidesulfovibrio</taxon>
    </lineage>
</organism>
<dbReference type="InterPro" id="IPR004161">
    <property type="entry name" value="EFTu-like_2"/>
</dbReference>
<dbReference type="SUPFAM" id="SSF54211">
    <property type="entry name" value="Ribosomal protein S5 domain 2-like"/>
    <property type="match status" value="1"/>
</dbReference>
<dbReference type="InterPro" id="IPR027417">
    <property type="entry name" value="P-loop_NTPase"/>
</dbReference>
<dbReference type="CDD" id="cd16262">
    <property type="entry name" value="EFG_III"/>
    <property type="match status" value="1"/>
</dbReference>
<dbReference type="InterPro" id="IPR031157">
    <property type="entry name" value="G_TR_CS"/>
</dbReference>
<dbReference type="GO" id="GO:0032790">
    <property type="term" value="P:ribosome disassembly"/>
    <property type="evidence" value="ECO:0007669"/>
    <property type="project" value="TreeGrafter"/>
</dbReference>
<protein>
    <recommendedName>
        <fullName evidence="2 8">Elongation factor G</fullName>
        <shortName evidence="8">EF-G</shortName>
    </recommendedName>
</protein>
<dbReference type="InterPro" id="IPR000640">
    <property type="entry name" value="EFG_V-like"/>
</dbReference>
<dbReference type="Gene3D" id="3.30.70.240">
    <property type="match status" value="1"/>
</dbReference>
<evidence type="ECO:0000256" key="6">
    <source>
        <dbReference type="ARBA" id="ARBA00023134"/>
    </source>
</evidence>
<evidence type="ECO:0000313" key="10">
    <source>
        <dbReference type="EMBL" id="EHJ49201.1"/>
    </source>
</evidence>
<keyword evidence="5 8" id="KW-0648">Protein biosynthesis</keyword>
<dbReference type="CDD" id="cd01886">
    <property type="entry name" value="EF-G"/>
    <property type="match status" value="1"/>
</dbReference>
<proteinExistence type="inferred from homology"/>
<evidence type="ECO:0000256" key="2">
    <source>
        <dbReference type="ARBA" id="ARBA00017872"/>
    </source>
</evidence>
<dbReference type="NCBIfam" id="NF009379">
    <property type="entry name" value="PRK12740.1-3"/>
    <property type="match status" value="1"/>
</dbReference>